<sequence length="164" mass="17806">MLPIDPVSALAGIQSAVKLIKQASKTVDDVASLGPLLGKYFNAKSEATKAVAVAKKGGSSMGMAIEIEMALEATREFEKELQMLFFQANKMDVWAKIKARAQAMDVEDAHNARREKEEAARKKKVDQENLELGLLIGGLVLALVLSAYGIFEVLDHCATNRCGR</sequence>
<accession>A0A6J5LS43</accession>
<keyword evidence="1" id="KW-1133">Transmembrane helix</keyword>
<gene>
    <name evidence="2" type="ORF">UFOVP308_22</name>
</gene>
<evidence type="ECO:0000256" key="1">
    <source>
        <dbReference type="SAM" id="Phobius"/>
    </source>
</evidence>
<feature type="transmembrane region" description="Helical" evidence="1">
    <location>
        <begin position="132"/>
        <end position="151"/>
    </location>
</feature>
<protein>
    <submittedName>
        <fullName evidence="2">Uncharacterized protein</fullName>
    </submittedName>
</protein>
<keyword evidence="1" id="KW-0472">Membrane</keyword>
<keyword evidence="1" id="KW-0812">Transmembrane</keyword>
<proteinExistence type="predicted"/>
<dbReference type="EMBL" id="LR796319">
    <property type="protein sequence ID" value="CAB4136572.1"/>
    <property type="molecule type" value="Genomic_DNA"/>
</dbReference>
<evidence type="ECO:0000313" key="2">
    <source>
        <dbReference type="EMBL" id="CAB4136572.1"/>
    </source>
</evidence>
<name>A0A6J5LS43_9CAUD</name>
<reference evidence="2" key="1">
    <citation type="submission" date="2020-04" db="EMBL/GenBank/DDBJ databases">
        <authorList>
            <person name="Chiriac C."/>
            <person name="Salcher M."/>
            <person name="Ghai R."/>
            <person name="Kavagutti S V."/>
        </authorList>
    </citation>
    <scope>NUCLEOTIDE SEQUENCE</scope>
</reference>
<organism evidence="2">
    <name type="scientific">uncultured Caudovirales phage</name>
    <dbReference type="NCBI Taxonomy" id="2100421"/>
    <lineage>
        <taxon>Viruses</taxon>
        <taxon>Duplodnaviria</taxon>
        <taxon>Heunggongvirae</taxon>
        <taxon>Uroviricota</taxon>
        <taxon>Caudoviricetes</taxon>
        <taxon>Peduoviridae</taxon>
        <taxon>Maltschvirus</taxon>
        <taxon>Maltschvirus maltsch</taxon>
    </lineage>
</organism>